<dbReference type="InterPro" id="IPR023408">
    <property type="entry name" value="MscS_beta-dom_sf"/>
</dbReference>
<dbReference type="Gene3D" id="1.10.287.1260">
    <property type="match status" value="1"/>
</dbReference>
<evidence type="ECO:0000256" key="6">
    <source>
        <dbReference type="ARBA" id="ARBA00022989"/>
    </source>
</evidence>
<evidence type="ECO:0000259" key="11">
    <source>
        <dbReference type="Pfam" id="PF00924"/>
    </source>
</evidence>
<dbReference type="Proteomes" id="UP000429555">
    <property type="component" value="Unassembled WGS sequence"/>
</dbReference>
<feature type="coiled-coil region" evidence="8">
    <location>
        <begin position="363"/>
        <end position="428"/>
    </location>
</feature>
<dbReference type="InterPro" id="IPR010920">
    <property type="entry name" value="LSM_dom_sf"/>
</dbReference>
<feature type="coiled-coil region" evidence="8">
    <location>
        <begin position="55"/>
        <end position="85"/>
    </location>
</feature>
<feature type="domain" description="Mechanosensitive ion channel transmembrane helices 2/3" evidence="15">
    <location>
        <begin position="873"/>
        <end position="914"/>
    </location>
</feature>
<dbReference type="NCBIfam" id="NF008438">
    <property type="entry name" value="PRK11281.1"/>
    <property type="match status" value="1"/>
</dbReference>
<dbReference type="InterPro" id="IPR006686">
    <property type="entry name" value="MscS_channel_CS"/>
</dbReference>
<dbReference type="Pfam" id="PF21088">
    <property type="entry name" value="MS_channel_1st"/>
    <property type="match status" value="1"/>
</dbReference>
<organism evidence="16 17">
    <name type="scientific">Pseudomonas xionganensis</name>
    <dbReference type="NCBI Taxonomy" id="2654845"/>
    <lineage>
        <taxon>Bacteria</taxon>
        <taxon>Pseudomonadati</taxon>
        <taxon>Pseudomonadota</taxon>
        <taxon>Gammaproteobacteria</taxon>
        <taxon>Pseudomonadales</taxon>
        <taxon>Pseudomonadaceae</taxon>
        <taxon>Pseudomonas</taxon>
    </lineage>
</organism>
<dbReference type="RefSeq" id="WP_160343554.1">
    <property type="nucleotide sequence ID" value="NZ_WKJZ01000001.1"/>
</dbReference>
<dbReference type="GO" id="GO:0009992">
    <property type="term" value="P:intracellular water homeostasis"/>
    <property type="evidence" value="ECO:0007669"/>
    <property type="project" value="TreeGrafter"/>
</dbReference>
<evidence type="ECO:0000313" key="17">
    <source>
        <dbReference type="Proteomes" id="UP000429555"/>
    </source>
</evidence>
<feature type="transmembrane region" description="Helical" evidence="9">
    <location>
        <begin position="867"/>
        <end position="888"/>
    </location>
</feature>
<feature type="domain" description="Mechanosensitive ion channel MscS C-terminal" evidence="14">
    <location>
        <begin position="989"/>
        <end position="1072"/>
    </location>
</feature>
<comment type="subcellular location">
    <subcellularLocation>
        <location evidence="1">Cell membrane</location>
        <topology evidence="1">Multi-pass membrane protein</topology>
    </subcellularLocation>
</comment>
<feature type="domain" description="Mechanosensitive ion channel MscS porin" evidence="13">
    <location>
        <begin position="38"/>
        <end position="272"/>
    </location>
</feature>
<dbReference type="PANTHER" id="PTHR30347:SF1">
    <property type="entry name" value="MECHANOSENSITIVE CHANNEL MSCK"/>
    <property type="match status" value="1"/>
</dbReference>
<evidence type="ECO:0000256" key="3">
    <source>
        <dbReference type="ARBA" id="ARBA00022475"/>
    </source>
</evidence>
<dbReference type="PROSITE" id="PS01246">
    <property type="entry name" value="UPF0003"/>
    <property type="match status" value="1"/>
</dbReference>
<comment type="caution">
    <text evidence="16">The sequence shown here is derived from an EMBL/GenBank/DDBJ whole genome shotgun (WGS) entry which is preliminary data.</text>
</comment>
<dbReference type="InterPro" id="IPR025692">
    <property type="entry name" value="MscS_IM_dom1"/>
</dbReference>
<keyword evidence="6 9" id="KW-1133">Transmembrane helix</keyword>
<name>A0A6I4KR94_9PSED</name>
<evidence type="ECO:0000256" key="9">
    <source>
        <dbReference type="SAM" id="Phobius"/>
    </source>
</evidence>
<dbReference type="InterPro" id="IPR006685">
    <property type="entry name" value="MscS_channel_2nd"/>
</dbReference>
<dbReference type="InterPro" id="IPR049142">
    <property type="entry name" value="MS_channel_1st"/>
</dbReference>
<comment type="similarity">
    <text evidence="2">Belongs to the MscS (TC 1.A.23) family.</text>
</comment>
<evidence type="ECO:0000259" key="15">
    <source>
        <dbReference type="Pfam" id="PF21088"/>
    </source>
</evidence>
<dbReference type="InterPro" id="IPR024393">
    <property type="entry name" value="MscS_porin"/>
</dbReference>
<keyword evidence="7 9" id="KW-0472">Membrane</keyword>
<dbReference type="FunFam" id="2.30.30.60:FF:000001">
    <property type="entry name" value="MscS Mechanosensitive ion channel"/>
    <property type="match status" value="1"/>
</dbReference>
<feature type="transmembrane region" description="Helical" evidence="9">
    <location>
        <begin position="900"/>
        <end position="928"/>
    </location>
</feature>
<reference evidence="16 17" key="1">
    <citation type="submission" date="2019-11" db="EMBL/GenBank/DDBJ databases">
        <title>Pseudomonas flavidum sp. nov., isolated from Baiyang Lake.</title>
        <authorList>
            <person name="Zhao Y."/>
        </authorList>
    </citation>
    <scope>NUCLEOTIDE SEQUENCE [LARGE SCALE GENOMIC DNA]</scope>
    <source>
        <strain evidence="17">R-22-3 w-18</strain>
    </source>
</reference>
<evidence type="ECO:0000256" key="7">
    <source>
        <dbReference type="ARBA" id="ARBA00023136"/>
    </source>
</evidence>
<evidence type="ECO:0000256" key="5">
    <source>
        <dbReference type="ARBA" id="ARBA00022729"/>
    </source>
</evidence>
<dbReference type="InterPro" id="IPR011014">
    <property type="entry name" value="MscS_channel_TM-2"/>
</dbReference>
<dbReference type="Gene3D" id="3.30.70.100">
    <property type="match status" value="1"/>
</dbReference>
<dbReference type="InterPro" id="IPR011066">
    <property type="entry name" value="MscS_channel_C_sf"/>
</dbReference>
<dbReference type="Pfam" id="PF00924">
    <property type="entry name" value="MS_channel_2nd"/>
    <property type="match status" value="1"/>
</dbReference>
<sequence>MPYPLRRLLPLILLGLCLASPLSQAEQAPTAAAVQQSLDNLSERQLPEAEQLALKQTLERTLAFLREAEDSQQRQLELQKQLEQAPRLIGEAQRDVERLKASAVAPIAQRYGNNSLPQLEQLLAERNNQLGEWQRQIIAANSLIITAQTRPERAQAEISSNQTRSQEIRNILKSGREANKPLSLERRDLLNAELLKLGAQTQLRRQELAGNSLLQDLGNSRRSLFEERIKRIEQELLELQTLINDKRRASSEKTLEEQSLEAQKLGSDSLLASESTLNLKLSDYLLRATDRLNVLTRQNLETKQKLDSLSQADQALDEQISVLQGSLLLSRILYQQKQTLPTLQIDSNLADQIADLRLYQFELNQQRDAISNAETYVEQLLAEQASDTPSAQTRTALLELVNTRRELIDRLNRELNALLNESITLQLNQKQLQSTAQTLRATLDEQMFWIPSNKPLDLDWFKAAPRMLERQLTEMPWGATLRQLGAGLTERPLLFLPLLLLIAVLLWRRGYLYRKLGELHQDIGHFKRDSQLHTPMAILLNLLLALPGTLFLALCGFALQMDARGQNLYMADAFFQMAQAWLVFYTLYRILAAGGVAELHFRWQQDQVAFLHKQIRRLGLVVMALVAVVSIAEHQPSSLAEDVIGISVVLICFALMAWLLNRLLLSGPAREHASALRKLLGLLFMLLPLALILAMAFGYYYTALKLSDQLIKTLYLLAIWLIVEATFVRGLAVAARRLAYQRALSKRQAQSKEGADGNESTVEEPTLDIEQVNQQSLRLIRLILLGTFLLGLYWVWADLISVFAYLDNITLYEYSSGTGETASLVPISLSDVLGALIIVGITVALARNLPGLLEVLVLSRLKLAQGSAYATTTLLSYLLVAIGFVVTLSTLGVSWDKLQWLVAALSVGLGFGLQEIFANFISGLIILFERPVRIGDVVTIGNLSGTVSKIRIRATTITDFDRKEIIVPNKTFVTDQLINWSLNDTITRVTLRIGVAYGSDLEQVRKLLLQAAQDNPRVLRDPAPLVFFLTFGESTLDHELRVHVRELADRNAATDEINRAIDCMFREHGIEIAFRQVDVYVKNLQQAEQQLEHGVIIQAAAAAAASESNPPAPGGVA</sequence>
<dbReference type="InterPro" id="IPR052702">
    <property type="entry name" value="MscS-like_channel"/>
</dbReference>
<dbReference type="Gene3D" id="2.30.30.60">
    <property type="match status" value="1"/>
</dbReference>
<keyword evidence="4 9" id="KW-0812">Transmembrane</keyword>
<feature type="transmembrane region" description="Helical" evidence="9">
    <location>
        <begin position="826"/>
        <end position="846"/>
    </location>
</feature>
<feature type="signal peptide" evidence="10">
    <location>
        <begin position="1"/>
        <end position="25"/>
    </location>
</feature>
<evidence type="ECO:0000256" key="10">
    <source>
        <dbReference type="SAM" id="SignalP"/>
    </source>
</evidence>
<dbReference type="SUPFAM" id="SSF82689">
    <property type="entry name" value="Mechanosensitive channel protein MscS (YggB), C-terminal domain"/>
    <property type="match status" value="1"/>
</dbReference>
<dbReference type="AlphaFoldDB" id="A0A6I4KR94"/>
<keyword evidence="5 10" id="KW-0732">Signal</keyword>
<feature type="domain" description="Mechanosensitive ion channel MscS" evidence="11">
    <location>
        <begin position="916"/>
        <end position="981"/>
    </location>
</feature>
<evidence type="ECO:0000313" key="16">
    <source>
        <dbReference type="EMBL" id="MVW74614.1"/>
    </source>
</evidence>
<dbReference type="Pfam" id="PF21082">
    <property type="entry name" value="MS_channel_3rd"/>
    <property type="match status" value="1"/>
</dbReference>
<feature type="coiled-coil region" evidence="8">
    <location>
        <begin position="222"/>
        <end position="252"/>
    </location>
</feature>
<dbReference type="Pfam" id="PF12795">
    <property type="entry name" value="MscS_porin"/>
    <property type="match status" value="1"/>
</dbReference>
<dbReference type="GO" id="GO:0005886">
    <property type="term" value="C:plasma membrane"/>
    <property type="evidence" value="ECO:0007669"/>
    <property type="project" value="UniProtKB-SubCell"/>
</dbReference>
<dbReference type="SUPFAM" id="SSF82861">
    <property type="entry name" value="Mechanosensitive channel protein MscS (YggB), transmembrane region"/>
    <property type="match status" value="1"/>
</dbReference>
<evidence type="ECO:0000259" key="12">
    <source>
        <dbReference type="Pfam" id="PF12794"/>
    </source>
</evidence>
<evidence type="ECO:0000259" key="14">
    <source>
        <dbReference type="Pfam" id="PF21082"/>
    </source>
</evidence>
<keyword evidence="3" id="KW-1003">Cell membrane</keyword>
<dbReference type="GO" id="GO:0008381">
    <property type="term" value="F:mechanosensitive monoatomic ion channel activity"/>
    <property type="evidence" value="ECO:0007669"/>
    <property type="project" value="UniProtKB-ARBA"/>
</dbReference>
<feature type="transmembrane region" description="Helical" evidence="9">
    <location>
        <begin position="579"/>
        <end position="597"/>
    </location>
</feature>
<feature type="transmembrane region" description="Helical" evidence="9">
    <location>
        <begin position="680"/>
        <end position="701"/>
    </location>
</feature>
<feature type="transmembrane region" description="Helical" evidence="9">
    <location>
        <begin position="782"/>
        <end position="806"/>
    </location>
</feature>
<dbReference type="PANTHER" id="PTHR30347">
    <property type="entry name" value="POTASSIUM CHANNEL RELATED"/>
    <property type="match status" value="1"/>
</dbReference>
<keyword evidence="8" id="KW-0175">Coiled coil</keyword>
<dbReference type="SUPFAM" id="SSF50182">
    <property type="entry name" value="Sm-like ribonucleoproteins"/>
    <property type="match status" value="1"/>
</dbReference>
<protein>
    <submittedName>
        <fullName evidence="16">Mechanosensitive channel MscK</fullName>
    </submittedName>
</protein>
<gene>
    <name evidence="16" type="primary">mscK</name>
    <name evidence="16" type="ORF">GJV18_04725</name>
</gene>
<evidence type="ECO:0000259" key="13">
    <source>
        <dbReference type="Pfam" id="PF12795"/>
    </source>
</evidence>
<dbReference type="InterPro" id="IPR049278">
    <property type="entry name" value="MS_channel_C"/>
</dbReference>
<feature type="transmembrane region" description="Helical" evidence="9">
    <location>
        <begin position="713"/>
        <end position="732"/>
    </location>
</feature>
<feature type="transmembrane region" description="Helical" evidence="9">
    <location>
        <begin position="618"/>
        <end position="637"/>
    </location>
</feature>
<dbReference type="FunFam" id="1.10.287.1260:FF:000002">
    <property type="entry name" value="Potassium efflux system KefA"/>
    <property type="match status" value="1"/>
</dbReference>
<feature type="chain" id="PRO_5026073498" evidence="10">
    <location>
        <begin position="26"/>
        <end position="1117"/>
    </location>
</feature>
<accession>A0A6I4KR94</accession>
<feature type="transmembrane region" description="Helical" evidence="9">
    <location>
        <begin position="493"/>
        <end position="511"/>
    </location>
</feature>
<evidence type="ECO:0000256" key="2">
    <source>
        <dbReference type="ARBA" id="ARBA00008017"/>
    </source>
</evidence>
<dbReference type="EMBL" id="WKJZ01000001">
    <property type="protein sequence ID" value="MVW74614.1"/>
    <property type="molecule type" value="Genomic_DNA"/>
</dbReference>
<dbReference type="Pfam" id="PF12794">
    <property type="entry name" value="MscS_TM"/>
    <property type="match status" value="1"/>
</dbReference>
<feature type="transmembrane region" description="Helical" evidence="9">
    <location>
        <begin position="532"/>
        <end position="559"/>
    </location>
</feature>
<feature type="transmembrane region" description="Helical" evidence="9">
    <location>
        <begin position="643"/>
        <end position="660"/>
    </location>
</feature>
<feature type="domain" description="Mechanosensitive ion channel inner membrane" evidence="12">
    <location>
        <begin position="492"/>
        <end position="812"/>
    </location>
</feature>
<keyword evidence="17" id="KW-1185">Reference proteome</keyword>
<evidence type="ECO:0000256" key="1">
    <source>
        <dbReference type="ARBA" id="ARBA00004651"/>
    </source>
</evidence>
<evidence type="ECO:0000256" key="8">
    <source>
        <dbReference type="SAM" id="Coils"/>
    </source>
</evidence>
<evidence type="ECO:0000256" key="4">
    <source>
        <dbReference type="ARBA" id="ARBA00022692"/>
    </source>
</evidence>
<proteinExistence type="inferred from homology"/>